<gene>
    <name evidence="1" type="ORF">D2E76_26440</name>
</gene>
<dbReference type="Proteomes" id="UP000284557">
    <property type="component" value="Unassembled WGS sequence"/>
</dbReference>
<evidence type="ECO:0000313" key="1">
    <source>
        <dbReference type="EMBL" id="RIT28913.1"/>
    </source>
</evidence>
<dbReference type="AlphaFoldDB" id="A0ABD7HGT2"/>
<comment type="caution">
    <text evidence="1">The sequence shown here is derived from an EMBL/GenBank/DDBJ whole genome shotgun (WGS) entry which is preliminary data.</text>
</comment>
<name>A0ABD7HGT2_9MYCO</name>
<evidence type="ECO:0000313" key="2">
    <source>
        <dbReference type="Proteomes" id="UP000284557"/>
    </source>
</evidence>
<organism evidence="1 2">
    <name type="scientific">Mycobacteroides abscessus</name>
    <dbReference type="NCBI Taxonomy" id="36809"/>
    <lineage>
        <taxon>Bacteria</taxon>
        <taxon>Bacillati</taxon>
        <taxon>Actinomycetota</taxon>
        <taxon>Actinomycetes</taxon>
        <taxon>Mycobacteriales</taxon>
        <taxon>Mycobacteriaceae</taxon>
        <taxon>Mycobacteroides</taxon>
    </lineage>
</organism>
<accession>A0ABD7HGT2</accession>
<sequence length="321" mass="34860">MLVALAPAGGCVKFSKFCWLESIRCDSTVPATRQRVIAQIGATADENGNGAWMTNDRVMKALGVSLRTVKRARREAVEKGYWVITKPGRACGQGTGFTTHYRLTMPVVNGVSAAPLNDETAGVNGVTGDTLKESFTVSPESFNSDTSDPLWCHGSTPSSVISSVLPSGESRAREEPLDVTAVPETVNALSQGEVQIEPPIEGELVEPDDDPEPPYYCEKHRPYGTPDSCPGCKIARLNHEAWDRRRGVDGPAGWLSLAEQLGQEPVHERESRPKCPWCRDTGLIITGDGTPGSLPMWCLHEAGSRRPATDEEIAEYERRTA</sequence>
<dbReference type="EMBL" id="QXBN01000040">
    <property type="protein sequence ID" value="RIT28913.1"/>
    <property type="molecule type" value="Genomic_DNA"/>
</dbReference>
<proteinExistence type="predicted"/>
<dbReference type="Pfam" id="PF13730">
    <property type="entry name" value="HTH_36"/>
    <property type="match status" value="1"/>
</dbReference>
<protein>
    <submittedName>
        <fullName evidence="1">Helix-turn-helix domain-containing protein</fullName>
    </submittedName>
</protein>
<reference evidence="1 2" key="1">
    <citation type="submission" date="2018-08" db="EMBL/GenBank/DDBJ databases">
        <title>Linezolid Resistance in Mycobacterium abscessus: MIC Distribution and Comprehensive Investigation of Resistance Mechanisms.</title>
        <authorList>
            <person name="Ye M."/>
            <person name="Xu L."/>
            <person name="Zou Y."/>
            <person name="Li B."/>
            <person name="Guo Q."/>
            <person name="Zhang Y."/>
            <person name="Zhan M."/>
            <person name="Xu B."/>
            <person name="Yu F."/>
            <person name="Zhang Z."/>
            <person name="Chu H."/>
        </authorList>
    </citation>
    <scope>NUCLEOTIDE SEQUENCE [LARGE SCALE GENOMIC DNA]</scope>
    <source>
        <strain evidence="1 2">G143</strain>
    </source>
</reference>